<proteinExistence type="predicted"/>
<evidence type="ECO:0000313" key="3">
    <source>
        <dbReference type="Proteomes" id="UP000059680"/>
    </source>
</evidence>
<gene>
    <name evidence="2" type="ordered locus">Os12g0542300</name>
    <name evidence="2" type="ORF">OSNPB_120542300</name>
</gene>
<accession>A0A0P0YB18</accession>
<evidence type="ECO:0000256" key="1">
    <source>
        <dbReference type="SAM" id="MobiDB-lite"/>
    </source>
</evidence>
<evidence type="ECO:0000313" key="2">
    <source>
        <dbReference type="EMBL" id="BAT17516.1"/>
    </source>
</evidence>
<dbReference type="PaxDb" id="39947-A0A0P0YB18"/>
<dbReference type="Proteomes" id="UP000059680">
    <property type="component" value="Chromosome 12"/>
</dbReference>
<dbReference type="Gramene" id="Os12t0542300-00">
    <property type="protein sequence ID" value="Os12t0542300-00"/>
    <property type="gene ID" value="Os12g0542300"/>
</dbReference>
<reference evidence="3" key="1">
    <citation type="journal article" date="2005" name="Nature">
        <title>The map-based sequence of the rice genome.</title>
        <authorList>
            <consortium name="International rice genome sequencing project (IRGSP)"/>
            <person name="Matsumoto T."/>
            <person name="Wu J."/>
            <person name="Kanamori H."/>
            <person name="Katayose Y."/>
            <person name="Fujisawa M."/>
            <person name="Namiki N."/>
            <person name="Mizuno H."/>
            <person name="Yamamoto K."/>
            <person name="Antonio B.A."/>
            <person name="Baba T."/>
            <person name="Sakata K."/>
            <person name="Nagamura Y."/>
            <person name="Aoki H."/>
            <person name="Arikawa K."/>
            <person name="Arita K."/>
            <person name="Bito T."/>
            <person name="Chiden Y."/>
            <person name="Fujitsuka N."/>
            <person name="Fukunaka R."/>
            <person name="Hamada M."/>
            <person name="Harada C."/>
            <person name="Hayashi A."/>
            <person name="Hijishita S."/>
            <person name="Honda M."/>
            <person name="Hosokawa S."/>
            <person name="Ichikawa Y."/>
            <person name="Idonuma A."/>
            <person name="Iijima M."/>
            <person name="Ikeda M."/>
            <person name="Ikeno M."/>
            <person name="Ito K."/>
            <person name="Ito S."/>
            <person name="Ito T."/>
            <person name="Ito Y."/>
            <person name="Ito Y."/>
            <person name="Iwabuchi A."/>
            <person name="Kamiya K."/>
            <person name="Karasawa W."/>
            <person name="Kurita K."/>
            <person name="Katagiri S."/>
            <person name="Kikuta A."/>
            <person name="Kobayashi H."/>
            <person name="Kobayashi N."/>
            <person name="Machita K."/>
            <person name="Maehara T."/>
            <person name="Masukawa M."/>
            <person name="Mizubayashi T."/>
            <person name="Mukai Y."/>
            <person name="Nagasaki H."/>
            <person name="Nagata Y."/>
            <person name="Naito S."/>
            <person name="Nakashima M."/>
            <person name="Nakama Y."/>
            <person name="Nakamichi Y."/>
            <person name="Nakamura M."/>
            <person name="Meguro A."/>
            <person name="Negishi M."/>
            <person name="Ohta I."/>
            <person name="Ohta T."/>
            <person name="Okamoto M."/>
            <person name="Ono N."/>
            <person name="Saji S."/>
            <person name="Sakaguchi M."/>
            <person name="Sakai K."/>
            <person name="Shibata M."/>
            <person name="Shimokawa T."/>
            <person name="Song J."/>
            <person name="Takazaki Y."/>
            <person name="Terasawa K."/>
            <person name="Tsugane M."/>
            <person name="Tsuji K."/>
            <person name="Ueda S."/>
            <person name="Waki K."/>
            <person name="Yamagata H."/>
            <person name="Yamamoto M."/>
            <person name="Yamamoto S."/>
            <person name="Yamane H."/>
            <person name="Yoshiki S."/>
            <person name="Yoshihara R."/>
            <person name="Yukawa K."/>
            <person name="Zhong H."/>
            <person name="Yano M."/>
            <person name="Yuan Q."/>
            <person name="Ouyang S."/>
            <person name="Liu J."/>
            <person name="Jones K.M."/>
            <person name="Gansberger K."/>
            <person name="Moffat K."/>
            <person name="Hill J."/>
            <person name="Bera J."/>
            <person name="Fadrosh D."/>
            <person name="Jin S."/>
            <person name="Johri S."/>
            <person name="Kim M."/>
            <person name="Overton L."/>
            <person name="Reardon M."/>
            <person name="Tsitrin T."/>
            <person name="Vuong H."/>
            <person name="Weaver B."/>
            <person name="Ciecko A."/>
            <person name="Tallon L."/>
            <person name="Jackson J."/>
            <person name="Pai G."/>
            <person name="Aken S.V."/>
            <person name="Utterback T."/>
            <person name="Reidmuller S."/>
            <person name="Feldblyum T."/>
            <person name="Hsiao J."/>
            <person name="Zismann V."/>
            <person name="Iobst S."/>
            <person name="de Vazeille A.R."/>
            <person name="Buell C.R."/>
            <person name="Ying K."/>
            <person name="Li Y."/>
            <person name="Lu T."/>
            <person name="Huang Y."/>
            <person name="Zhao Q."/>
            <person name="Feng Q."/>
            <person name="Zhang L."/>
            <person name="Zhu J."/>
            <person name="Weng Q."/>
            <person name="Mu J."/>
            <person name="Lu Y."/>
            <person name="Fan D."/>
            <person name="Liu Y."/>
            <person name="Guan J."/>
            <person name="Zhang Y."/>
            <person name="Yu S."/>
            <person name="Liu X."/>
            <person name="Zhang Y."/>
            <person name="Hong G."/>
            <person name="Han B."/>
            <person name="Choisne N."/>
            <person name="Demange N."/>
            <person name="Orjeda G."/>
            <person name="Samain S."/>
            <person name="Cattolico L."/>
            <person name="Pelletier E."/>
            <person name="Couloux A."/>
            <person name="Segurens B."/>
            <person name="Wincker P."/>
            <person name="D'Hont A."/>
            <person name="Scarpelli C."/>
            <person name="Weissenbach J."/>
            <person name="Salanoubat M."/>
            <person name="Quetier F."/>
            <person name="Yu Y."/>
            <person name="Kim H.R."/>
            <person name="Rambo T."/>
            <person name="Currie J."/>
            <person name="Collura K."/>
            <person name="Luo M."/>
            <person name="Yang T."/>
            <person name="Ammiraju J.S.S."/>
            <person name="Engler F."/>
            <person name="Soderlund C."/>
            <person name="Wing R.A."/>
            <person name="Palmer L.E."/>
            <person name="de la Bastide M."/>
            <person name="Spiegel L."/>
            <person name="Nascimento L."/>
            <person name="Zutavern T."/>
            <person name="O'Shaughnessy A."/>
            <person name="Dike S."/>
            <person name="Dedhia N."/>
            <person name="Preston R."/>
            <person name="Balija V."/>
            <person name="McCombie W.R."/>
            <person name="Chow T."/>
            <person name="Chen H."/>
            <person name="Chung M."/>
            <person name="Chen C."/>
            <person name="Shaw J."/>
            <person name="Wu H."/>
            <person name="Hsiao K."/>
            <person name="Chao Y."/>
            <person name="Chu M."/>
            <person name="Cheng C."/>
            <person name="Hour A."/>
            <person name="Lee P."/>
            <person name="Lin S."/>
            <person name="Lin Y."/>
            <person name="Liou J."/>
            <person name="Liu S."/>
            <person name="Hsing Y."/>
            <person name="Raghuvanshi S."/>
            <person name="Mohanty A."/>
            <person name="Bharti A.K."/>
            <person name="Gaur A."/>
            <person name="Gupta V."/>
            <person name="Kumar D."/>
            <person name="Ravi V."/>
            <person name="Vij S."/>
            <person name="Kapur A."/>
            <person name="Khurana P."/>
            <person name="Khurana P."/>
            <person name="Khurana J.P."/>
            <person name="Tyagi A.K."/>
            <person name="Gaikwad K."/>
            <person name="Singh A."/>
            <person name="Dalal V."/>
            <person name="Srivastava S."/>
            <person name="Dixit A."/>
            <person name="Pal A.K."/>
            <person name="Ghazi I.A."/>
            <person name="Yadav M."/>
            <person name="Pandit A."/>
            <person name="Bhargava A."/>
            <person name="Sureshbabu K."/>
            <person name="Batra K."/>
            <person name="Sharma T.R."/>
            <person name="Mohapatra T."/>
            <person name="Singh N.K."/>
            <person name="Messing J."/>
            <person name="Nelson A.B."/>
            <person name="Fuks G."/>
            <person name="Kavchok S."/>
            <person name="Keizer G."/>
            <person name="Linton E."/>
            <person name="Llaca V."/>
            <person name="Song R."/>
            <person name="Tanyolac B."/>
            <person name="Young S."/>
            <person name="Ho-Il K."/>
            <person name="Hahn J.H."/>
            <person name="Sangsakoo G."/>
            <person name="Vanavichit A."/>
            <person name="de Mattos Luiz.A.T."/>
            <person name="Zimmer P.D."/>
            <person name="Malone G."/>
            <person name="Dellagostin O."/>
            <person name="de Oliveira A.C."/>
            <person name="Bevan M."/>
            <person name="Bancroft I."/>
            <person name="Minx P."/>
            <person name="Cordum H."/>
            <person name="Wilson R."/>
            <person name="Cheng Z."/>
            <person name="Jin W."/>
            <person name="Jiang J."/>
            <person name="Leong S.A."/>
            <person name="Iwama H."/>
            <person name="Gojobori T."/>
            <person name="Itoh T."/>
            <person name="Niimura Y."/>
            <person name="Fujii Y."/>
            <person name="Habara T."/>
            <person name="Sakai H."/>
            <person name="Sato Y."/>
            <person name="Wilson G."/>
            <person name="Kumar K."/>
            <person name="McCouch S."/>
            <person name="Juretic N."/>
            <person name="Hoen D."/>
            <person name="Wright S."/>
            <person name="Bruskiewich R."/>
            <person name="Bureau T."/>
            <person name="Miyao A."/>
            <person name="Hirochika H."/>
            <person name="Nishikawa T."/>
            <person name="Kadowaki K."/>
            <person name="Sugiura M."/>
            <person name="Burr B."/>
            <person name="Sasaki T."/>
        </authorList>
    </citation>
    <scope>NUCLEOTIDE SEQUENCE [LARGE SCALE GENOMIC DNA]</scope>
    <source>
        <strain evidence="3">cv. Nipponbare</strain>
    </source>
</reference>
<keyword evidence="3" id="KW-1185">Reference proteome</keyword>
<feature type="region of interest" description="Disordered" evidence="1">
    <location>
        <begin position="1"/>
        <end position="72"/>
    </location>
</feature>
<feature type="compositionally biased region" description="Gly residues" evidence="1">
    <location>
        <begin position="1"/>
        <end position="11"/>
    </location>
</feature>
<dbReference type="EMBL" id="AP014968">
    <property type="protein sequence ID" value="BAT17516.1"/>
    <property type="molecule type" value="Genomic_DNA"/>
</dbReference>
<sequence>RPSRRGGGGGSPRRRGGASSAGGWRALPSCHARLRWRAGSRRRRAGGGGDKESRPEVGSTRTPTCTTSASQTSLRGVEAFEQLAAKFCNGVKLDLTPITAAPLRCAAERLGMSDDHSDNNLISILPRRQVHVPHRPEEPQGRHPCPLVM</sequence>
<organism evidence="2 3">
    <name type="scientific">Oryza sativa subsp. japonica</name>
    <name type="common">Rice</name>
    <dbReference type="NCBI Taxonomy" id="39947"/>
    <lineage>
        <taxon>Eukaryota</taxon>
        <taxon>Viridiplantae</taxon>
        <taxon>Streptophyta</taxon>
        <taxon>Embryophyta</taxon>
        <taxon>Tracheophyta</taxon>
        <taxon>Spermatophyta</taxon>
        <taxon>Magnoliopsida</taxon>
        <taxon>Liliopsida</taxon>
        <taxon>Poales</taxon>
        <taxon>Poaceae</taxon>
        <taxon>BOP clade</taxon>
        <taxon>Oryzoideae</taxon>
        <taxon>Oryzeae</taxon>
        <taxon>Oryzinae</taxon>
        <taxon>Oryza</taxon>
        <taxon>Oryza sativa</taxon>
    </lineage>
</organism>
<dbReference type="InParanoid" id="A0A0P0YB18"/>
<name>A0A0P0YB18_ORYSJ</name>
<feature type="compositionally biased region" description="Basic residues" evidence="1">
    <location>
        <begin position="32"/>
        <end position="45"/>
    </location>
</feature>
<dbReference type="AlphaFoldDB" id="A0A0P0YB18"/>
<reference evidence="2 3" key="3">
    <citation type="journal article" date="2013" name="Rice">
        <title>Improvement of the Oryza sativa Nipponbare reference genome using next generation sequence and optical map data.</title>
        <authorList>
            <person name="Kawahara Y."/>
            <person name="de la Bastide M."/>
            <person name="Hamilton J.P."/>
            <person name="Kanamori H."/>
            <person name="McCombie W.R."/>
            <person name="Ouyang S."/>
            <person name="Schwartz D.C."/>
            <person name="Tanaka T."/>
            <person name="Wu J."/>
            <person name="Zhou S."/>
            <person name="Childs K.L."/>
            <person name="Davidson R.M."/>
            <person name="Lin H."/>
            <person name="Quesada-Ocampo L."/>
            <person name="Vaillancourt B."/>
            <person name="Sakai H."/>
            <person name="Lee S.S."/>
            <person name="Kim J."/>
            <person name="Numa H."/>
            <person name="Itoh T."/>
            <person name="Buell C.R."/>
            <person name="Matsumoto T."/>
        </authorList>
    </citation>
    <scope>NUCLEOTIDE SEQUENCE [LARGE SCALE GENOMIC DNA]</scope>
    <source>
        <strain evidence="3">cv. Nipponbare</strain>
    </source>
</reference>
<feature type="non-terminal residue" evidence="2">
    <location>
        <position position="1"/>
    </location>
</feature>
<protein>
    <submittedName>
        <fullName evidence="2">Os12g0542300 protein</fullName>
    </submittedName>
</protein>
<reference evidence="2 3" key="2">
    <citation type="journal article" date="2013" name="Plant Cell Physiol.">
        <title>Rice Annotation Project Database (RAP-DB): an integrative and interactive database for rice genomics.</title>
        <authorList>
            <person name="Sakai H."/>
            <person name="Lee S.S."/>
            <person name="Tanaka T."/>
            <person name="Numa H."/>
            <person name="Kim J."/>
            <person name="Kawahara Y."/>
            <person name="Wakimoto H."/>
            <person name="Yang C.C."/>
            <person name="Iwamoto M."/>
            <person name="Abe T."/>
            <person name="Yamada Y."/>
            <person name="Muto A."/>
            <person name="Inokuchi H."/>
            <person name="Ikemura T."/>
            <person name="Matsumoto T."/>
            <person name="Sasaki T."/>
            <person name="Itoh T."/>
        </authorList>
    </citation>
    <scope>NUCLEOTIDE SEQUENCE [LARGE SCALE GENOMIC DNA]</scope>
    <source>
        <strain evidence="3">cv. Nipponbare</strain>
    </source>
</reference>
<feature type="compositionally biased region" description="Polar residues" evidence="1">
    <location>
        <begin position="59"/>
        <end position="72"/>
    </location>
</feature>